<dbReference type="AlphaFoldDB" id="A0A7H8N887"/>
<organism evidence="2 3">
    <name type="scientific">Streptomyces buecherae</name>
    <dbReference type="NCBI Taxonomy" id="2763006"/>
    <lineage>
        <taxon>Bacteria</taxon>
        <taxon>Bacillati</taxon>
        <taxon>Actinomycetota</taxon>
        <taxon>Actinomycetes</taxon>
        <taxon>Kitasatosporales</taxon>
        <taxon>Streptomycetaceae</taxon>
        <taxon>Streptomyces</taxon>
    </lineage>
</organism>
<reference evidence="2 3" key="1">
    <citation type="submission" date="2020-06" db="EMBL/GenBank/DDBJ databases">
        <title>Genome mining for natural products.</title>
        <authorList>
            <person name="Zhang B."/>
            <person name="Shi J."/>
            <person name="Ge H."/>
        </authorList>
    </citation>
    <scope>NUCLEOTIDE SEQUENCE [LARGE SCALE GENOMIC DNA]</scope>
    <source>
        <strain evidence="2 3">NA00687</strain>
    </source>
</reference>
<proteinExistence type="inferred from homology"/>
<comment type="similarity">
    <text evidence="1">Belongs to the UPF0098 family.</text>
</comment>
<dbReference type="Pfam" id="PF01161">
    <property type="entry name" value="PBP"/>
    <property type="match status" value="1"/>
</dbReference>
<gene>
    <name evidence="2" type="ORF">HUT08_15595</name>
</gene>
<protein>
    <submittedName>
        <fullName evidence="2">YbhB/YbcL family Raf kinase inhibitor-like protein</fullName>
    </submittedName>
</protein>
<dbReference type="PANTHER" id="PTHR30289:SF1">
    <property type="entry name" value="PEBP (PHOSPHATIDYLETHANOLAMINE-BINDING PROTEIN) FAMILY PROTEIN"/>
    <property type="match status" value="1"/>
</dbReference>
<dbReference type="EMBL" id="CP054929">
    <property type="protein sequence ID" value="QKW50721.1"/>
    <property type="molecule type" value="Genomic_DNA"/>
</dbReference>
<dbReference type="Proteomes" id="UP000509303">
    <property type="component" value="Chromosome"/>
</dbReference>
<evidence type="ECO:0000256" key="1">
    <source>
        <dbReference type="ARBA" id="ARBA00007120"/>
    </source>
</evidence>
<dbReference type="CDD" id="cd00865">
    <property type="entry name" value="PEBP_bact_arch"/>
    <property type="match status" value="1"/>
</dbReference>
<keyword evidence="3" id="KW-1185">Reference proteome</keyword>
<dbReference type="SUPFAM" id="SSF49777">
    <property type="entry name" value="PEBP-like"/>
    <property type="match status" value="1"/>
</dbReference>
<accession>A0A7H8N887</accession>
<dbReference type="NCBIfam" id="TIGR00481">
    <property type="entry name" value="YbhB/YbcL family Raf kinase inhibitor-like protein"/>
    <property type="match status" value="1"/>
</dbReference>
<sequence length="344" mass="35808">MRAHTSPTRLAETASGADFTVTSATVSDGAPWPPEQYSGIFGVPGGRDVSPQLSWRGAPEGTRSYAVTVYDPDAPTGSGFWHWAVADIPADVTELPEGAGDEAGSGLPGGAFQLPGDARAARFVGAAPPAGHGAHRYVITVHALDVASVGVAADATPAALGFAMAGHTLGRATLTVTGYTPGEPSGPERVEVSRLVPAPASAVFAVLADPAGHVEIDASGMLLGAEGGPIAAAGDRFTVHMDREALGDRPLGRYDVEVVITRCTPDVEIAWTVEGRRVRPHVGHVYGYRLTPTDGGTLVTSYHDWSGVAEEWRRRLVFPVVPESALRATLGVLERTVRRRSAGA</sequence>
<evidence type="ECO:0000313" key="3">
    <source>
        <dbReference type="Proteomes" id="UP000509303"/>
    </source>
</evidence>
<dbReference type="InterPro" id="IPR008914">
    <property type="entry name" value="PEBP"/>
</dbReference>
<dbReference type="InterPro" id="IPR023393">
    <property type="entry name" value="START-like_dom_sf"/>
</dbReference>
<dbReference type="Gene3D" id="3.90.280.10">
    <property type="entry name" value="PEBP-like"/>
    <property type="match status" value="1"/>
</dbReference>
<dbReference type="InterPro" id="IPR005247">
    <property type="entry name" value="YbhB_YbcL/LppC-like"/>
</dbReference>
<dbReference type="SUPFAM" id="SSF55961">
    <property type="entry name" value="Bet v1-like"/>
    <property type="match status" value="1"/>
</dbReference>
<dbReference type="Pfam" id="PF10604">
    <property type="entry name" value="Polyketide_cyc2"/>
    <property type="match status" value="1"/>
</dbReference>
<dbReference type="Gene3D" id="3.30.530.20">
    <property type="match status" value="1"/>
</dbReference>
<name>A0A7H8N887_9ACTN</name>
<evidence type="ECO:0000313" key="2">
    <source>
        <dbReference type="EMBL" id="QKW50721.1"/>
    </source>
</evidence>
<dbReference type="InterPro" id="IPR036610">
    <property type="entry name" value="PEBP-like_sf"/>
</dbReference>
<dbReference type="PANTHER" id="PTHR30289">
    <property type="entry name" value="UNCHARACTERIZED PROTEIN YBCL-RELATED"/>
    <property type="match status" value="1"/>
</dbReference>
<dbReference type="InterPro" id="IPR019587">
    <property type="entry name" value="Polyketide_cyclase/dehydratase"/>
</dbReference>